<dbReference type="AlphaFoldDB" id="A0A6A5WIN9"/>
<name>A0A6A5WIN9_9PLEO</name>
<protein>
    <recommendedName>
        <fullName evidence="3">BTB domain-containing protein</fullName>
    </recommendedName>
</protein>
<keyword evidence="2" id="KW-1185">Reference proteome</keyword>
<dbReference type="Proteomes" id="UP000799779">
    <property type="component" value="Unassembled WGS sequence"/>
</dbReference>
<gene>
    <name evidence="1" type="ORF">P154DRAFT_622398</name>
</gene>
<reference evidence="1" key="1">
    <citation type="journal article" date="2020" name="Stud. Mycol.">
        <title>101 Dothideomycetes genomes: a test case for predicting lifestyles and emergence of pathogens.</title>
        <authorList>
            <person name="Haridas S."/>
            <person name="Albert R."/>
            <person name="Binder M."/>
            <person name="Bloem J."/>
            <person name="Labutti K."/>
            <person name="Salamov A."/>
            <person name="Andreopoulos B."/>
            <person name="Baker S."/>
            <person name="Barry K."/>
            <person name="Bills G."/>
            <person name="Bluhm B."/>
            <person name="Cannon C."/>
            <person name="Castanera R."/>
            <person name="Culley D."/>
            <person name="Daum C."/>
            <person name="Ezra D."/>
            <person name="Gonzalez J."/>
            <person name="Henrissat B."/>
            <person name="Kuo A."/>
            <person name="Liang C."/>
            <person name="Lipzen A."/>
            <person name="Lutzoni F."/>
            <person name="Magnuson J."/>
            <person name="Mondo S."/>
            <person name="Nolan M."/>
            <person name="Ohm R."/>
            <person name="Pangilinan J."/>
            <person name="Park H.-J."/>
            <person name="Ramirez L."/>
            <person name="Alfaro M."/>
            <person name="Sun H."/>
            <person name="Tritt A."/>
            <person name="Yoshinaga Y."/>
            <person name="Zwiers L.-H."/>
            <person name="Turgeon B."/>
            <person name="Goodwin S."/>
            <person name="Spatafora J."/>
            <person name="Crous P."/>
            <person name="Grigoriev I."/>
        </authorList>
    </citation>
    <scope>NUCLEOTIDE SEQUENCE</scope>
    <source>
        <strain evidence="1">CBS 123094</strain>
    </source>
</reference>
<dbReference type="OrthoDB" id="194443at2759"/>
<organism evidence="1 2">
    <name type="scientific">Amniculicola lignicola CBS 123094</name>
    <dbReference type="NCBI Taxonomy" id="1392246"/>
    <lineage>
        <taxon>Eukaryota</taxon>
        <taxon>Fungi</taxon>
        <taxon>Dikarya</taxon>
        <taxon>Ascomycota</taxon>
        <taxon>Pezizomycotina</taxon>
        <taxon>Dothideomycetes</taxon>
        <taxon>Pleosporomycetidae</taxon>
        <taxon>Pleosporales</taxon>
        <taxon>Amniculicolaceae</taxon>
        <taxon>Amniculicola</taxon>
    </lineage>
</organism>
<evidence type="ECO:0008006" key="3">
    <source>
        <dbReference type="Google" id="ProtNLM"/>
    </source>
</evidence>
<proteinExistence type="predicted"/>
<evidence type="ECO:0000313" key="1">
    <source>
        <dbReference type="EMBL" id="KAF1997536.1"/>
    </source>
</evidence>
<dbReference type="EMBL" id="ML977612">
    <property type="protein sequence ID" value="KAF1997536.1"/>
    <property type="molecule type" value="Genomic_DNA"/>
</dbReference>
<accession>A0A6A5WIN9</accession>
<evidence type="ECO:0000313" key="2">
    <source>
        <dbReference type="Proteomes" id="UP000799779"/>
    </source>
</evidence>
<sequence>MTTFTGLPMISIPSWLLHFIVSLSIYISFQPAKTTVCENRIAGLRAIAIELLAPGPGQISTAPRFDEVLELPHLEKGQVETTPTVANFPLIHAAYSFLRVLCSRKKASSAFMTRKGSSSRTEELESSNRTFTFDDVEAPPFNLLTHWFYSERVPASIEELMHVTSSPRYKIELVELKALALAERFDVPALHCALSDSLANKRIQYPPYYELVIYAFETVIPGHPFLELLIDAHCAHWRPAIDYADPEEEDLKADLPIDFLLGTMEWYRNMRNGTDIRSEKYQCYYHLHDSGFEEFECDVGTCQETIYPSYASEGGKGKMQRRWKGGLKNTKSSKMRWVVSGSKYLYALWWLANN</sequence>